<dbReference type="KEGG" id="slt:Slit_2786"/>
<dbReference type="RefSeq" id="WP_013030909.1">
    <property type="nucleotide sequence ID" value="NC_013959.1"/>
</dbReference>
<evidence type="ECO:0000259" key="1">
    <source>
        <dbReference type="Pfam" id="PF00753"/>
    </source>
</evidence>
<proteinExistence type="predicted"/>
<dbReference type="eggNOG" id="COG2333">
    <property type="taxonomic scope" value="Bacteria"/>
</dbReference>
<dbReference type="SUPFAM" id="SSF56281">
    <property type="entry name" value="Metallo-hydrolase/oxidoreductase"/>
    <property type="match status" value="1"/>
</dbReference>
<reference evidence="2 3" key="1">
    <citation type="submission" date="2010-03" db="EMBL/GenBank/DDBJ databases">
        <title>Complete sequence of Sideroxydans lithotrophicus ES-1.</title>
        <authorList>
            <consortium name="US DOE Joint Genome Institute"/>
            <person name="Lucas S."/>
            <person name="Copeland A."/>
            <person name="Lapidus A."/>
            <person name="Cheng J.-F."/>
            <person name="Bruce D."/>
            <person name="Goodwin L."/>
            <person name="Pitluck S."/>
            <person name="Munk A.C."/>
            <person name="Detter J.C."/>
            <person name="Han C."/>
            <person name="Tapia R."/>
            <person name="Larimer F."/>
            <person name="Land M."/>
            <person name="Hauser L."/>
            <person name="Kyrpides N."/>
            <person name="Ivanova N."/>
            <person name="Emerson D."/>
            <person name="Woyke T."/>
        </authorList>
    </citation>
    <scope>NUCLEOTIDE SEQUENCE [LARGE SCALE GENOMIC DNA]</scope>
    <source>
        <strain evidence="2 3">ES-1</strain>
    </source>
</reference>
<accession>D5CPL6</accession>
<dbReference type="EMBL" id="CP001965">
    <property type="protein sequence ID" value="ADE13011.1"/>
    <property type="molecule type" value="Genomic_DNA"/>
</dbReference>
<dbReference type="Proteomes" id="UP000001625">
    <property type="component" value="Chromosome"/>
</dbReference>
<protein>
    <submittedName>
        <fullName evidence="2">Beta-lactamase domain protein</fullName>
    </submittedName>
</protein>
<name>D5CPL6_SIDLE</name>
<keyword evidence="3" id="KW-1185">Reference proteome</keyword>
<feature type="domain" description="Metallo-beta-lactamase" evidence="1">
    <location>
        <begin position="13"/>
        <end position="81"/>
    </location>
</feature>
<dbReference type="Pfam" id="PF00753">
    <property type="entry name" value="Lactamase_B"/>
    <property type="match status" value="1"/>
</dbReference>
<dbReference type="Gene3D" id="3.60.15.10">
    <property type="entry name" value="Ribonuclease Z/Hydroxyacylglutathione hydrolase-like"/>
    <property type="match status" value="1"/>
</dbReference>
<dbReference type="AlphaFoldDB" id="D5CPL6"/>
<sequence>MNTTHDPSLVVLDVGHGNANIIHENGVTVVVDTGLKGRLLEYLLHRNISQIELVILSHSDADHISGLAGMLSAGISVNAVVLNADADKNSEAWRDLIFVLDEEHYKNGPKLTVGLADGPLPIPGFKNALLEVAAPTRLLAAFGVGGKDKQDRLITSNSLSAVIRVLYNGTPVALLSGDMDEITLDEIISKKINAKALFLVFPHHGGLPNAANPTAFASKLMDTVQPQTVIFSLGREKHANPNAAILETILKHTNSVRIGCTQLSKQCSEEIPSATRTFAPALFSAGWKGSLCCAGTMEIRLLQPDISEPTKTEHQQFIIEHVPQALCQQRQR</sequence>
<dbReference type="OrthoDB" id="418728at2"/>
<dbReference type="InterPro" id="IPR001279">
    <property type="entry name" value="Metallo-B-lactamas"/>
</dbReference>
<gene>
    <name evidence="2" type="ordered locus">Slit_2786</name>
</gene>
<evidence type="ECO:0000313" key="2">
    <source>
        <dbReference type="EMBL" id="ADE13011.1"/>
    </source>
</evidence>
<organism evidence="2 3">
    <name type="scientific">Sideroxydans lithotrophicus (strain ES-1)</name>
    <dbReference type="NCBI Taxonomy" id="580332"/>
    <lineage>
        <taxon>Bacteria</taxon>
        <taxon>Pseudomonadati</taxon>
        <taxon>Pseudomonadota</taxon>
        <taxon>Betaproteobacteria</taxon>
        <taxon>Nitrosomonadales</taxon>
        <taxon>Gallionellaceae</taxon>
        <taxon>Sideroxydans</taxon>
    </lineage>
</organism>
<dbReference type="PANTHER" id="PTHR30619">
    <property type="entry name" value="DNA INTERNALIZATION/COMPETENCE PROTEIN COMEC/REC2"/>
    <property type="match status" value="1"/>
</dbReference>
<dbReference type="InterPro" id="IPR052159">
    <property type="entry name" value="Competence_DNA_uptake"/>
</dbReference>
<dbReference type="STRING" id="580332.Slit_2786"/>
<dbReference type="PANTHER" id="PTHR30619:SF1">
    <property type="entry name" value="RECOMBINATION PROTEIN 2"/>
    <property type="match status" value="1"/>
</dbReference>
<dbReference type="InterPro" id="IPR036866">
    <property type="entry name" value="RibonucZ/Hydroxyglut_hydro"/>
</dbReference>
<evidence type="ECO:0000313" key="3">
    <source>
        <dbReference type="Proteomes" id="UP000001625"/>
    </source>
</evidence>
<dbReference type="HOGENOM" id="CLU_841235_0_0_4"/>